<dbReference type="EMBL" id="FTOE01000001">
    <property type="protein sequence ID" value="SIS43489.1"/>
    <property type="molecule type" value="Genomic_DNA"/>
</dbReference>
<dbReference type="RefSeq" id="WP_054342692.1">
    <property type="nucleotide sequence ID" value="NZ_FTOE01000001.1"/>
</dbReference>
<dbReference type="OrthoDB" id="5614837at2"/>
<evidence type="ECO:0000259" key="1">
    <source>
        <dbReference type="Pfam" id="PF12146"/>
    </source>
</evidence>
<keyword evidence="2" id="KW-0378">Hydrolase</keyword>
<feature type="domain" description="Serine aminopeptidase S33" evidence="1">
    <location>
        <begin position="72"/>
        <end position="298"/>
    </location>
</feature>
<dbReference type="InterPro" id="IPR022742">
    <property type="entry name" value="Hydrolase_4"/>
</dbReference>
<dbReference type="PRINTS" id="PR00111">
    <property type="entry name" value="ABHYDROLASE"/>
</dbReference>
<evidence type="ECO:0000313" key="3">
    <source>
        <dbReference type="Proteomes" id="UP000185999"/>
    </source>
</evidence>
<dbReference type="SUPFAM" id="SSF53474">
    <property type="entry name" value="alpha/beta-Hydrolases"/>
    <property type="match status" value="1"/>
</dbReference>
<dbReference type="AlphaFoldDB" id="A0A1N7J2F8"/>
<dbReference type="Pfam" id="PF12146">
    <property type="entry name" value="Hydrolase_4"/>
    <property type="match status" value="1"/>
</dbReference>
<accession>A0A1N7J2F8</accession>
<dbReference type="InterPro" id="IPR029058">
    <property type="entry name" value="AB_hydrolase_fold"/>
</dbReference>
<reference evidence="3" key="1">
    <citation type="submission" date="2017-01" db="EMBL/GenBank/DDBJ databases">
        <authorList>
            <person name="Varghese N."/>
            <person name="Submissions S."/>
        </authorList>
    </citation>
    <scope>NUCLEOTIDE SEQUENCE [LARGE SCALE GENOMIC DNA]</scope>
    <source>
        <strain evidence="3">DSM 22306</strain>
    </source>
</reference>
<sequence>MQGFNAAALRHSLKTFRQGDFFEPDAAWLSYFTLYNLAPLRARYQLSLGIVTCGTFELVVQHYTQKGSSRGRSKGNIVLVHGYMDHVGLYSKLIGYLLEQGWDVLCYDLPGHGLSSGDSYAIDHFSQYAEQLEHILHYQVLDGPCVLIGQSTGGSIVMAHQYLFGDGENKVNYRILLAPLIRPAQYELIRFKYFILRFFLKRVRRIHSTNSHDTDFIRFVRFQDPLQDKWVAVNWIGAMLEWVELIESGPCKDGPITVIQGTDDKTVDGQHNVQVLRQLYSEIDVLLVDGGRHHLANEGLVWREQVFSKIQNVLKQIS</sequence>
<dbReference type="InterPro" id="IPR051044">
    <property type="entry name" value="MAG_DAG_Lipase"/>
</dbReference>
<dbReference type="Proteomes" id="UP000185999">
    <property type="component" value="Unassembled WGS sequence"/>
</dbReference>
<evidence type="ECO:0000313" key="2">
    <source>
        <dbReference type="EMBL" id="SIS43489.1"/>
    </source>
</evidence>
<organism evidence="2 3">
    <name type="scientific">Neptunomonas antarctica</name>
    <dbReference type="NCBI Taxonomy" id="619304"/>
    <lineage>
        <taxon>Bacteria</taxon>
        <taxon>Pseudomonadati</taxon>
        <taxon>Pseudomonadota</taxon>
        <taxon>Gammaproteobacteria</taxon>
        <taxon>Oceanospirillales</taxon>
        <taxon>Oceanospirillaceae</taxon>
        <taxon>Neptunomonas</taxon>
    </lineage>
</organism>
<dbReference type="PANTHER" id="PTHR11614">
    <property type="entry name" value="PHOSPHOLIPASE-RELATED"/>
    <property type="match status" value="1"/>
</dbReference>
<protein>
    <submittedName>
        <fullName evidence="2">Lysophospholipase, alpha-beta hydrolase superfamily</fullName>
    </submittedName>
</protein>
<dbReference type="InterPro" id="IPR000073">
    <property type="entry name" value="AB_hydrolase_1"/>
</dbReference>
<keyword evidence="3" id="KW-1185">Reference proteome</keyword>
<proteinExistence type="predicted"/>
<name>A0A1N7J2F8_9GAMM</name>
<dbReference type="STRING" id="619304.SAMN05421760_101507"/>
<gene>
    <name evidence="2" type="ORF">SAMN05421760_101507</name>
</gene>
<dbReference type="GO" id="GO:0016787">
    <property type="term" value="F:hydrolase activity"/>
    <property type="evidence" value="ECO:0007669"/>
    <property type="project" value="UniProtKB-KW"/>
</dbReference>
<dbReference type="Gene3D" id="3.40.50.1820">
    <property type="entry name" value="alpha/beta hydrolase"/>
    <property type="match status" value="1"/>
</dbReference>